<organism evidence="9 10">
    <name type="scientific">Candida albicans</name>
    <name type="common">Yeast</name>
    <dbReference type="NCBI Taxonomy" id="5476"/>
    <lineage>
        <taxon>Eukaryota</taxon>
        <taxon>Fungi</taxon>
        <taxon>Dikarya</taxon>
        <taxon>Ascomycota</taxon>
        <taxon>Saccharomycotina</taxon>
        <taxon>Pichiomycetes</taxon>
        <taxon>Debaryomycetaceae</taxon>
        <taxon>Candida/Lodderomyces clade</taxon>
        <taxon>Candida</taxon>
    </lineage>
</organism>
<keyword evidence="3 8" id="KW-0813">Transport</keyword>
<dbReference type="GO" id="GO:0032974">
    <property type="term" value="P:amino acid transmembrane export from vacuole"/>
    <property type="evidence" value="ECO:0007669"/>
    <property type="project" value="TreeGrafter"/>
</dbReference>
<keyword evidence="5 8" id="KW-1133">Transmembrane helix</keyword>
<comment type="subcellular location">
    <subcellularLocation>
        <location evidence="1 8">Vacuole membrane</location>
        <topology evidence="1 8">Multi-pass membrane protein</topology>
    </subcellularLocation>
</comment>
<keyword evidence="7 8" id="KW-0472">Membrane</keyword>
<feature type="transmembrane region" description="Helical" evidence="8">
    <location>
        <begin position="44"/>
        <end position="66"/>
    </location>
</feature>
<evidence type="ECO:0000256" key="6">
    <source>
        <dbReference type="ARBA" id="ARBA00023006"/>
    </source>
</evidence>
<keyword evidence="8" id="KW-0926">Vacuole</keyword>
<name>A0A8H6F2K6_CANAX</name>
<comment type="similarity">
    <text evidence="2 8">Belongs to the ATG22 family.</text>
</comment>
<evidence type="ECO:0000256" key="8">
    <source>
        <dbReference type="RuleBase" id="RU363073"/>
    </source>
</evidence>
<sequence>MQRGSVVAVLGLFLGNLGGITALVIGIIISYLSGTPESKGYHNFLLAITIAGCLTIGLSLFSALYIPNVQGKQRIDNFLVLPFKRFFNLLKDIQKYPMAFLYCISWVIWNVSFNNFMRIASGWIGGLVNAVIQDRTNDDRFPFLPNMFLVVVSLIVYYYVDLQKGKNDVNNGNS</sequence>
<evidence type="ECO:0000256" key="7">
    <source>
        <dbReference type="ARBA" id="ARBA00023136"/>
    </source>
</evidence>
<dbReference type="PANTHER" id="PTHR23519:SF2">
    <property type="entry name" value="AUTOPHAGY-RELATED PROTEIN 22"/>
    <property type="match status" value="1"/>
</dbReference>
<evidence type="ECO:0000256" key="4">
    <source>
        <dbReference type="ARBA" id="ARBA00022692"/>
    </source>
</evidence>
<dbReference type="AlphaFoldDB" id="A0A8H6F2K6"/>
<dbReference type="PANTHER" id="PTHR23519">
    <property type="entry name" value="AUTOPHAGY-RELATED PROTEIN 22"/>
    <property type="match status" value="1"/>
</dbReference>
<dbReference type="GO" id="GO:0005774">
    <property type="term" value="C:vacuolar membrane"/>
    <property type="evidence" value="ECO:0007669"/>
    <property type="project" value="UniProtKB-SubCell"/>
</dbReference>
<accession>A0A8H6F2K6</accession>
<gene>
    <name evidence="9" type="ORF">FOB64_004364</name>
</gene>
<evidence type="ECO:0000256" key="2">
    <source>
        <dbReference type="ARBA" id="ARBA00006978"/>
    </source>
</evidence>
<feature type="transmembrane region" description="Helical" evidence="8">
    <location>
        <begin position="7"/>
        <end position="32"/>
    </location>
</feature>
<proteinExistence type="inferred from homology"/>
<protein>
    <recommendedName>
        <fullName evidence="8">Autophagy-related protein</fullName>
    </recommendedName>
</protein>
<comment type="caution">
    <text evidence="8">Lacks conserved residue(s) required for the propagation of feature annotation.</text>
</comment>
<dbReference type="EMBL" id="JABWAD010000055">
    <property type="protein sequence ID" value="KAF6066914.1"/>
    <property type="molecule type" value="Genomic_DNA"/>
</dbReference>
<keyword evidence="8" id="KW-0029">Amino-acid transport</keyword>
<evidence type="ECO:0000313" key="9">
    <source>
        <dbReference type="EMBL" id="KAF6066914.1"/>
    </source>
</evidence>
<keyword evidence="4 8" id="KW-0812">Transmembrane</keyword>
<comment type="function">
    <text evidence="8">Vacuolar effluxer which mediate the efflux of amino acids resulting from autophagic degradation. The release of autophagic amino acids allows the maintenance of protein synthesis and viability during nitrogen starvation.</text>
</comment>
<dbReference type="InterPro" id="IPR036259">
    <property type="entry name" value="MFS_trans_sf"/>
</dbReference>
<evidence type="ECO:0000256" key="3">
    <source>
        <dbReference type="ARBA" id="ARBA00022448"/>
    </source>
</evidence>
<feature type="transmembrane region" description="Helical" evidence="8">
    <location>
        <begin position="141"/>
        <end position="160"/>
    </location>
</feature>
<dbReference type="InterPro" id="IPR024671">
    <property type="entry name" value="Atg22-like"/>
</dbReference>
<dbReference type="InterPro" id="IPR050495">
    <property type="entry name" value="ATG22/LtaA_families"/>
</dbReference>
<evidence type="ECO:0000256" key="5">
    <source>
        <dbReference type="ARBA" id="ARBA00022989"/>
    </source>
</evidence>
<dbReference type="GO" id="GO:0006914">
    <property type="term" value="P:autophagy"/>
    <property type="evidence" value="ECO:0007669"/>
    <property type="project" value="UniProtKB-KW"/>
</dbReference>
<dbReference type="SUPFAM" id="SSF103473">
    <property type="entry name" value="MFS general substrate transporter"/>
    <property type="match status" value="1"/>
</dbReference>
<dbReference type="Proteomes" id="UP000536275">
    <property type="component" value="Unassembled WGS sequence"/>
</dbReference>
<comment type="caution">
    <text evidence="9">The sequence shown here is derived from an EMBL/GenBank/DDBJ whole genome shotgun (WGS) entry which is preliminary data.</text>
</comment>
<keyword evidence="6 8" id="KW-0072">Autophagy</keyword>
<feature type="transmembrane region" description="Helical" evidence="8">
    <location>
        <begin position="99"/>
        <end position="121"/>
    </location>
</feature>
<evidence type="ECO:0000313" key="10">
    <source>
        <dbReference type="Proteomes" id="UP000536275"/>
    </source>
</evidence>
<dbReference type="Pfam" id="PF11700">
    <property type="entry name" value="ATG22"/>
    <property type="match status" value="1"/>
</dbReference>
<evidence type="ECO:0000256" key="1">
    <source>
        <dbReference type="ARBA" id="ARBA00004128"/>
    </source>
</evidence>
<reference evidence="9 10" key="1">
    <citation type="submission" date="2020-03" db="EMBL/GenBank/DDBJ databases">
        <title>FDA dAtabase for Regulatory Grade micrObial Sequences (FDA-ARGOS): Supporting development and validation of Infectious Disease Dx tests.</title>
        <authorList>
            <person name="Campos J."/>
            <person name="Goldberg B."/>
            <person name="Tallon L."/>
            <person name="Sadzewicz L."/>
            <person name="Vavikolanu K."/>
            <person name="Mehta A."/>
            <person name="Aluvathingal J."/>
            <person name="Nadendla S."/>
            <person name="Nandy P."/>
            <person name="Geyer C."/>
            <person name="Yan Y."/>
            <person name="Sichtig H."/>
        </authorList>
    </citation>
    <scope>NUCLEOTIDE SEQUENCE [LARGE SCALE GENOMIC DNA]</scope>
    <source>
        <strain evidence="9 10">FDAARGOS_656</strain>
    </source>
</reference>